<feature type="chain" id="PRO_5030794790" evidence="1">
    <location>
        <begin position="30"/>
        <end position="309"/>
    </location>
</feature>
<sequence length="309" mass="34494">MNDFKPNWRSVGCLTAAAAVVFLAGCSDAGIKAAKQEPYPRHSGTTFEKVLDNYQWCKNKKWERKELKTGEKYVEFTCLATAPDVKAKIAEYVAELDAKAAQELAKINGSDEEFMTRTREYAYSKQLGAAQNVELDEERLRNFDAGRPSAMGMGETRASIVYDLKLSRERLASFQTPEYIASAEALIRDEKAKRDEVIAERTKRWEEGSVQRRQAVVDGTIQVVFQWQLTQSGGVGNYAMAVNFDFGGRPYTVDGQDGVGNSMLAAIYQDQPITSGLREVLNRDAIFNAPDGAILYYLSRKSMKAKSQS</sequence>
<comment type="caution">
    <text evidence="2">The sequence shown here is derived from an EMBL/GenBank/DDBJ whole genome shotgun (WGS) entry which is preliminary data.</text>
</comment>
<dbReference type="Proteomes" id="UP000575083">
    <property type="component" value="Unassembled WGS sequence"/>
</dbReference>
<accession>A0A7X0PBN6</accession>
<name>A0A7X0PBN6_9BURK</name>
<dbReference type="PROSITE" id="PS51257">
    <property type="entry name" value="PROKAR_LIPOPROTEIN"/>
    <property type="match status" value="1"/>
</dbReference>
<reference evidence="2 3" key="1">
    <citation type="submission" date="2020-08" db="EMBL/GenBank/DDBJ databases">
        <title>Functional genomics of gut bacteria from endangered species of beetles.</title>
        <authorList>
            <person name="Carlos-Shanley C."/>
        </authorList>
    </citation>
    <scope>NUCLEOTIDE SEQUENCE [LARGE SCALE GENOMIC DNA]</scope>
    <source>
        <strain evidence="2 3">S00198</strain>
    </source>
</reference>
<proteinExistence type="predicted"/>
<evidence type="ECO:0000313" key="3">
    <source>
        <dbReference type="Proteomes" id="UP000575083"/>
    </source>
</evidence>
<dbReference type="EMBL" id="JACHLK010000002">
    <property type="protein sequence ID" value="MBB6558881.1"/>
    <property type="molecule type" value="Genomic_DNA"/>
</dbReference>
<feature type="signal peptide" evidence="1">
    <location>
        <begin position="1"/>
        <end position="29"/>
    </location>
</feature>
<evidence type="ECO:0000313" key="2">
    <source>
        <dbReference type="EMBL" id="MBB6558881.1"/>
    </source>
</evidence>
<protein>
    <submittedName>
        <fullName evidence="2">Uncharacterized protein</fullName>
    </submittedName>
</protein>
<gene>
    <name evidence="2" type="ORF">HNP48_001545</name>
</gene>
<dbReference type="AlphaFoldDB" id="A0A7X0PBN6"/>
<organism evidence="2 3">
    <name type="scientific">Acidovorax soli</name>
    <dbReference type="NCBI Taxonomy" id="592050"/>
    <lineage>
        <taxon>Bacteria</taxon>
        <taxon>Pseudomonadati</taxon>
        <taxon>Pseudomonadota</taxon>
        <taxon>Betaproteobacteria</taxon>
        <taxon>Burkholderiales</taxon>
        <taxon>Comamonadaceae</taxon>
        <taxon>Acidovorax</taxon>
    </lineage>
</organism>
<keyword evidence="3" id="KW-1185">Reference proteome</keyword>
<dbReference type="RefSeq" id="WP_184856291.1">
    <property type="nucleotide sequence ID" value="NZ_JACHLK010000002.1"/>
</dbReference>
<keyword evidence="1" id="KW-0732">Signal</keyword>
<evidence type="ECO:0000256" key="1">
    <source>
        <dbReference type="SAM" id="SignalP"/>
    </source>
</evidence>